<dbReference type="GO" id="GO:0004674">
    <property type="term" value="F:protein serine/threonine kinase activity"/>
    <property type="evidence" value="ECO:0007669"/>
    <property type="project" value="TreeGrafter"/>
</dbReference>
<feature type="domain" description="Protein kinase" evidence="4">
    <location>
        <begin position="256"/>
        <end position="517"/>
    </location>
</feature>
<dbReference type="EMBL" id="JACAZI010000016">
    <property type="protein sequence ID" value="KAF7343184.1"/>
    <property type="molecule type" value="Genomic_DNA"/>
</dbReference>
<organism evidence="5 6">
    <name type="scientific">Mycena venus</name>
    <dbReference type="NCBI Taxonomy" id="2733690"/>
    <lineage>
        <taxon>Eukaryota</taxon>
        <taxon>Fungi</taxon>
        <taxon>Dikarya</taxon>
        <taxon>Basidiomycota</taxon>
        <taxon>Agaricomycotina</taxon>
        <taxon>Agaricomycetes</taxon>
        <taxon>Agaricomycetidae</taxon>
        <taxon>Agaricales</taxon>
        <taxon>Marasmiineae</taxon>
        <taxon>Mycenaceae</taxon>
        <taxon>Mycena</taxon>
    </lineage>
</organism>
<dbReference type="InterPro" id="IPR051681">
    <property type="entry name" value="Ser/Thr_Kinases-Pseudokinases"/>
</dbReference>
<dbReference type="InterPro" id="IPR000719">
    <property type="entry name" value="Prot_kinase_dom"/>
</dbReference>
<dbReference type="InterPro" id="IPR008271">
    <property type="entry name" value="Ser/Thr_kinase_AS"/>
</dbReference>
<keyword evidence="5" id="KW-0418">Kinase</keyword>
<accession>A0A8H6XM76</accession>
<dbReference type="GO" id="GO:0005524">
    <property type="term" value="F:ATP binding"/>
    <property type="evidence" value="ECO:0007669"/>
    <property type="project" value="UniProtKB-KW"/>
</dbReference>
<evidence type="ECO:0000256" key="3">
    <source>
        <dbReference type="SAM" id="MobiDB-lite"/>
    </source>
</evidence>
<dbReference type="PRINTS" id="PR00109">
    <property type="entry name" value="TYRKINASE"/>
</dbReference>
<dbReference type="SUPFAM" id="SSF56112">
    <property type="entry name" value="Protein kinase-like (PK-like)"/>
    <property type="match status" value="1"/>
</dbReference>
<dbReference type="Pfam" id="PF07714">
    <property type="entry name" value="PK_Tyr_Ser-Thr"/>
    <property type="match status" value="1"/>
</dbReference>
<dbReference type="PROSITE" id="PS50011">
    <property type="entry name" value="PROTEIN_KINASE_DOM"/>
    <property type="match status" value="1"/>
</dbReference>
<dbReference type="PANTHER" id="PTHR44329">
    <property type="entry name" value="SERINE/THREONINE-PROTEIN KINASE TNNI3K-RELATED"/>
    <property type="match status" value="1"/>
</dbReference>
<dbReference type="OrthoDB" id="4062651at2759"/>
<feature type="region of interest" description="Disordered" evidence="3">
    <location>
        <begin position="43"/>
        <end position="62"/>
    </location>
</feature>
<evidence type="ECO:0000256" key="2">
    <source>
        <dbReference type="ARBA" id="ARBA00022840"/>
    </source>
</evidence>
<keyword evidence="6" id="KW-1185">Reference proteome</keyword>
<gene>
    <name evidence="5" type="ORF">MVEN_01749600</name>
</gene>
<sequence>MWAWAWRILQKQRNASSSQPAANVDLDCTPAVSLIPVIQVRASTPSSTSNSPSPATEQDVITPKQGLRPSIFSAFPDLAIPVTDLVHGFDPDKEAANLVQGPWLELHRNFASFTLHALRVCDRPSGKLVRSSEEWAGRDMLTCLVNYRSVTESLFEYFPKDPMHLNASIPGQIWDQLSSDCDSMLKQMTSILSDSTTRNQIFACRGTTAQQLLDVLQDVLDSTSDFTSKALLSKALLKLSRKSGLHPTCFTLSELKKMGHQIAGGGFGDVWRGLVGDQTVAVKSVRIFLEEDVQVALKQFGREALIWRQLCHPNLLPFLGLYTLDGRLCLVSPWMENGHLQQYLKKARSDIDRLSLIMDVALGLEYLHANNVVHGDLKAPNILVTSSGRACIADFGLSSIIDAMSVQFTNSSQSVRAGTVRYQAPELLSGDSSNHFASDVYAFACLCYEILTGKLPFFDIVNDITVGIKVIAGLRPSRPPEIIPDNIWMLLEDCWLQERSDRPTMAQIIQRLGGPSISVRKRQFGVDWDETCTARFRRSAQTWPSVLPSANAIERYIKTVNSPRFLPVYNRTSSGGFRRRVSAD</sequence>
<dbReference type="PANTHER" id="PTHR44329:SF298">
    <property type="entry name" value="MIXED LINEAGE KINASE DOMAIN-LIKE PROTEIN"/>
    <property type="match status" value="1"/>
</dbReference>
<dbReference type="InterPro" id="IPR011009">
    <property type="entry name" value="Kinase-like_dom_sf"/>
</dbReference>
<name>A0A8H6XM76_9AGAR</name>
<protein>
    <submittedName>
        <fullName evidence="5">Protein kinase domain-containing protein</fullName>
    </submittedName>
</protein>
<evidence type="ECO:0000259" key="4">
    <source>
        <dbReference type="PROSITE" id="PS50011"/>
    </source>
</evidence>
<feature type="compositionally biased region" description="Low complexity" evidence="3">
    <location>
        <begin position="43"/>
        <end position="56"/>
    </location>
</feature>
<reference evidence="5" key="1">
    <citation type="submission" date="2020-05" db="EMBL/GenBank/DDBJ databases">
        <title>Mycena genomes resolve the evolution of fungal bioluminescence.</title>
        <authorList>
            <person name="Tsai I.J."/>
        </authorList>
    </citation>
    <scope>NUCLEOTIDE SEQUENCE</scope>
    <source>
        <strain evidence="5">CCC161011</strain>
    </source>
</reference>
<dbReference type="SMART" id="SM00220">
    <property type="entry name" value="S_TKc"/>
    <property type="match status" value="1"/>
</dbReference>
<dbReference type="InterPro" id="IPR001245">
    <property type="entry name" value="Ser-Thr/Tyr_kinase_cat_dom"/>
</dbReference>
<dbReference type="PROSITE" id="PS00108">
    <property type="entry name" value="PROTEIN_KINASE_ST"/>
    <property type="match status" value="1"/>
</dbReference>
<keyword evidence="5" id="KW-0808">Transferase</keyword>
<keyword evidence="2" id="KW-0067">ATP-binding</keyword>
<evidence type="ECO:0000313" key="6">
    <source>
        <dbReference type="Proteomes" id="UP000620124"/>
    </source>
</evidence>
<comment type="caution">
    <text evidence="5">The sequence shown here is derived from an EMBL/GenBank/DDBJ whole genome shotgun (WGS) entry which is preliminary data.</text>
</comment>
<dbReference type="Gene3D" id="1.10.510.10">
    <property type="entry name" value="Transferase(Phosphotransferase) domain 1"/>
    <property type="match status" value="1"/>
</dbReference>
<evidence type="ECO:0000256" key="1">
    <source>
        <dbReference type="ARBA" id="ARBA00022741"/>
    </source>
</evidence>
<evidence type="ECO:0000313" key="5">
    <source>
        <dbReference type="EMBL" id="KAF7343184.1"/>
    </source>
</evidence>
<keyword evidence="1" id="KW-0547">Nucleotide-binding</keyword>
<dbReference type="AlphaFoldDB" id="A0A8H6XM76"/>
<dbReference type="Proteomes" id="UP000620124">
    <property type="component" value="Unassembled WGS sequence"/>
</dbReference>
<proteinExistence type="predicted"/>